<comment type="caution">
    <text evidence="11">The sequence shown here is derived from an EMBL/GenBank/DDBJ whole genome shotgun (WGS) entry which is preliminary data.</text>
</comment>
<evidence type="ECO:0000256" key="6">
    <source>
        <dbReference type="ARBA" id="ARBA00023163"/>
    </source>
</evidence>
<feature type="compositionally biased region" description="Basic residues" evidence="9">
    <location>
        <begin position="12"/>
        <end position="21"/>
    </location>
</feature>
<dbReference type="GO" id="GO:0003700">
    <property type="term" value="F:DNA-binding transcription factor activity"/>
    <property type="evidence" value="ECO:0007669"/>
    <property type="project" value="InterPro"/>
</dbReference>
<proteinExistence type="inferred from homology"/>
<dbReference type="FunFam" id="3.30.730.10:FF:000001">
    <property type="entry name" value="Ethylene-responsive transcription factor 2"/>
    <property type="match status" value="1"/>
</dbReference>
<comment type="subcellular location">
    <subcellularLocation>
        <location evidence="1">Nucleus</location>
    </subcellularLocation>
</comment>
<sequence>MTAEATNDENRKKAKRRRVKGKSVDDTLVKWKIQNQLELAADGTEEARKTPSNGSKKGCTRGKGGPDNTVCRYRGARQRRWGKWVAEIREPTQKRNISSSTKGKRLWLGTFDTAIEAALAYDRAARAMYGSAACLNFPEYSMESLDCPNKVLPPVTTRTPEAASTSYSYDELKMNRQSHLYPTDWSQLPVFSGSREKYLNSSGVRVVDESHCSEFYVNEESKEAPEDTKREPKHAECKSIDVKVETPMIREEMDAELEEIKQLCDWYGFNDMNNCLQSEPEKVGCESRTDCERFGEIKFWASKSKETDGQRSHAKTSHNVQSGIPVTREMVRHPVKAVEFNGCNGVNFKPSNDVKAEMPTTKEEMLGKRVGTTDFSGITSFNDIINPLDDTNWLAGDEFDLRIKTSGLISSDNSILQQEGNHSCNGSTTTSIHPDCGKSSDLSYHLQIPEALNHKQAIDSGQDYGSDCSGLNFDVDFPKKQGKDDLWFPDLGF</sequence>
<keyword evidence="2" id="KW-0805">Transcription regulation</keyword>
<feature type="region of interest" description="Disordered" evidence="9">
    <location>
        <begin position="40"/>
        <end position="71"/>
    </location>
</feature>
<dbReference type="PRINTS" id="PR00367">
    <property type="entry name" value="ETHRSPELEMNT"/>
</dbReference>
<evidence type="ECO:0000256" key="3">
    <source>
        <dbReference type="ARBA" id="ARBA00023016"/>
    </source>
</evidence>
<accession>A0AAD9U4C3</accession>
<keyword evidence="5" id="KW-0010">Activator</keyword>
<feature type="domain" description="AP2/ERF" evidence="10">
    <location>
        <begin position="72"/>
        <end position="138"/>
    </location>
</feature>
<evidence type="ECO:0000256" key="9">
    <source>
        <dbReference type="SAM" id="MobiDB-lite"/>
    </source>
</evidence>
<dbReference type="Pfam" id="PF00847">
    <property type="entry name" value="AP2"/>
    <property type="match status" value="1"/>
</dbReference>
<evidence type="ECO:0000259" key="10">
    <source>
        <dbReference type="PROSITE" id="PS51032"/>
    </source>
</evidence>
<dbReference type="GO" id="GO:0006950">
    <property type="term" value="P:response to stress"/>
    <property type="evidence" value="ECO:0007669"/>
    <property type="project" value="TreeGrafter"/>
</dbReference>
<keyword evidence="4" id="KW-0238">DNA-binding</keyword>
<evidence type="ECO:0000256" key="4">
    <source>
        <dbReference type="ARBA" id="ARBA00023125"/>
    </source>
</evidence>
<organism evidence="11 12">
    <name type="scientific">Dipteronia dyeriana</name>
    <dbReference type="NCBI Taxonomy" id="168575"/>
    <lineage>
        <taxon>Eukaryota</taxon>
        <taxon>Viridiplantae</taxon>
        <taxon>Streptophyta</taxon>
        <taxon>Embryophyta</taxon>
        <taxon>Tracheophyta</taxon>
        <taxon>Spermatophyta</taxon>
        <taxon>Magnoliopsida</taxon>
        <taxon>eudicotyledons</taxon>
        <taxon>Gunneridae</taxon>
        <taxon>Pentapetalae</taxon>
        <taxon>rosids</taxon>
        <taxon>malvids</taxon>
        <taxon>Sapindales</taxon>
        <taxon>Sapindaceae</taxon>
        <taxon>Hippocastanoideae</taxon>
        <taxon>Acereae</taxon>
        <taxon>Dipteronia</taxon>
    </lineage>
</organism>
<dbReference type="GO" id="GO:0000976">
    <property type="term" value="F:transcription cis-regulatory region binding"/>
    <property type="evidence" value="ECO:0007669"/>
    <property type="project" value="TreeGrafter"/>
</dbReference>
<name>A0AAD9U4C3_9ROSI</name>
<keyword evidence="12" id="KW-1185">Reference proteome</keyword>
<dbReference type="SUPFAM" id="SSF54171">
    <property type="entry name" value="DNA-binding domain"/>
    <property type="match status" value="1"/>
</dbReference>
<dbReference type="Proteomes" id="UP001280121">
    <property type="component" value="Unassembled WGS sequence"/>
</dbReference>
<dbReference type="EMBL" id="JANJYI010000005">
    <property type="protein sequence ID" value="KAK2647442.1"/>
    <property type="molecule type" value="Genomic_DNA"/>
</dbReference>
<dbReference type="GO" id="GO:0045893">
    <property type="term" value="P:positive regulation of DNA-templated transcription"/>
    <property type="evidence" value="ECO:0007669"/>
    <property type="project" value="TreeGrafter"/>
</dbReference>
<dbReference type="PROSITE" id="PS51032">
    <property type="entry name" value="AP2_ERF"/>
    <property type="match status" value="1"/>
</dbReference>
<evidence type="ECO:0000256" key="2">
    <source>
        <dbReference type="ARBA" id="ARBA00023015"/>
    </source>
</evidence>
<dbReference type="AlphaFoldDB" id="A0AAD9U4C3"/>
<evidence type="ECO:0000256" key="8">
    <source>
        <dbReference type="ARBA" id="ARBA00024343"/>
    </source>
</evidence>
<dbReference type="InterPro" id="IPR016177">
    <property type="entry name" value="DNA-bd_dom_sf"/>
</dbReference>
<dbReference type="CDD" id="cd00018">
    <property type="entry name" value="AP2"/>
    <property type="match status" value="1"/>
</dbReference>
<feature type="region of interest" description="Disordered" evidence="9">
    <location>
        <begin position="1"/>
        <end position="25"/>
    </location>
</feature>
<dbReference type="Gene3D" id="3.30.730.10">
    <property type="entry name" value="AP2/ERF domain"/>
    <property type="match status" value="1"/>
</dbReference>
<evidence type="ECO:0000313" key="12">
    <source>
        <dbReference type="Proteomes" id="UP001280121"/>
    </source>
</evidence>
<dbReference type="GO" id="GO:0005634">
    <property type="term" value="C:nucleus"/>
    <property type="evidence" value="ECO:0007669"/>
    <property type="project" value="UniProtKB-SubCell"/>
</dbReference>
<reference evidence="11" key="1">
    <citation type="journal article" date="2023" name="Plant J.">
        <title>Genome sequences and population genomics provide insights into the demographic history, inbreeding, and mutation load of two 'living fossil' tree species of Dipteronia.</title>
        <authorList>
            <person name="Feng Y."/>
            <person name="Comes H.P."/>
            <person name="Chen J."/>
            <person name="Zhu S."/>
            <person name="Lu R."/>
            <person name="Zhang X."/>
            <person name="Li P."/>
            <person name="Qiu J."/>
            <person name="Olsen K.M."/>
            <person name="Qiu Y."/>
        </authorList>
    </citation>
    <scope>NUCLEOTIDE SEQUENCE</scope>
    <source>
        <strain evidence="11">KIB01</strain>
    </source>
</reference>
<protein>
    <recommendedName>
        <fullName evidence="10">AP2/ERF domain-containing protein</fullName>
    </recommendedName>
</protein>
<evidence type="ECO:0000256" key="1">
    <source>
        <dbReference type="ARBA" id="ARBA00004123"/>
    </source>
</evidence>
<evidence type="ECO:0000313" key="11">
    <source>
        <dbReference type="EMBL" id="KAK2647442.1"/>
    </source>
</evidence>
<comment type="similarity">
    <text evidence="8">Belongs to the AP2/ERF transcription factor family. ERF subfamily.</text>
</comment>
<keyword evidence="3" id="KW-0346">Stress response</keyword>
<gene>
    <name evidence="11" type="ORF">Ddye_014931</name>
</gene>
<dbReference type="SMART" id="SM00380">
    <property type="entry name" value="AP2"/>
    <property type="match status" value="1"/>
</dbReference>
<dbReference type="PANTHER" id="PTHR31241:SF62">
    <property type="entry name" value="DEHYDRATION-RESPONSIVE ELEMENT-BINDING PROTEIN 2D"/>
    <property type="match status" value="1"/>
</dbReference>
<keyword evidence="6" id="KW-0804">Transcription</keyword>
<dbReference type="InterPro" id="IPR036955">
    <property type="entry name" value="AP2/ERF_dom_sf"/>
</dbReference>
<dbReference type="InterPro" id="IPR001471">
    <property type="entry name" value="AP2/ERF_dom"/>
</dbReference>
<evidence type="ECO:0000256" key="7">
    <source>
        <dbReference type="ARBA" id="ARBA00023242"/>
    </source>
</evidence>
<keyword evidence="7" id="KW-0539">Nucleus</keyword>
<evidence type="ECO:0000256" key="5">
    <source>
        <dbReference type="ARBA" id="ARBA00023159"/>
    </source>
</evidence>
<dbReference type="PANTHER" id="PTHR31241">
    <property type="entry name" value="DEHYDRATION-RESPONSIVE ELEMENT-BINDING PROTEIN 2C"/>
    <property type="match status" value="1"/>
</dbReference>